<dbReference type="EMBL" id="QUNO01000004">
    <property type="protein sequence ID" value="REH50319.1"/>
    <property type="molecule type" value="Genomic_DNA"/>
</dbReference>
<feature type="transmembrane region" description="Helical" evidence="1">
    <location>
        <begin position="39"/>
        <end position="59"/>
    </location>
</feature>
<protein>
    <submittedName>
        <fullName evidence="2">Uncharacterized protein DUF3159</fullName>
    </submittedName>
</protein>
<dbReference type="OrthoDB" id="5244221at2"/>
<dbReference type="Pfam" id="PF11361">
    <property type="entry name" value="DUF3159"/>
    <property type="match status" value="1"/>
</dbReference>
<evidence type="ECO:0000313" key="3">
    <source>
        <dbReference type="Proteomes" id="UP000256269"/>
    </source>
</evidence>
<feature type="transmembrane region" description="Helical" evidence="1">
    <location>
        <begin position="145"/>
        <end position="163"/>
    </location>
</feature>
<keyword evidence="3" id="KW-1185">Reference proteome</keyword>
<dbReference type="AlphaFoldDB" id="A0A3E0HV82"/>
<dbReference type="RefSeq" id="WP_116174811.1">
    <property type="nucleotide sequence ID" value="NZ_CP144375.1"/>
</dbReference>
<feature type="transmembrane region" description="Helical" evidence="1">
    <location>
        <begin position="175"/>
        <end position="193"/>
    </location>
</feature>
<dbReference type="Proteomes" id="UP000256269">
    <property type="component" value="Unassembled WGS sequence"/>
</dbReference>
<accession>A0A3E0HV82</accession>
<keyword evidence="1" id="KW-0472">Membrane</keyword>
<keyword evidence="1" id="KW-0812">Transmembrane</keyword>
<name>A0A3E0HV82_9PSEU</name>
<feature type="transmembrane region" description="Helical" evidence="1">
    <location>
        <begin position="12"/>
        <end position="33"/>
    </location>
</feature>
<comment type="caution">
    <text evidence="2">The sequence shown here is derived from an EMBL/GenBank/DDBJ whole genome shotgun (WGS) entry which is preliminary data.</text>
</comment>
<keyword evidence="1" id="KW-1133">Transmembrane helix</keyword>
<evidence type="ECO:0000256" key="1">
    <source>
        <dbReference type="SAM" id="Phobius"/>
    </source>
</evidence>
<feature type="transmembrane region" description="Helical" evidence="1">
    <location>
        <begin position="103"/>
        <end position="124"/>
    </location>
</feature>
<reference evidence="2 3" key="1">
    <citation type="submission" date="2018-08" db="EMBL/GenBank/DDBJ databases">
        <title>Genomic Encyclopedia of Archaeal and Bacterial Type Strains, Phase II (KMG-II): from individual species to whole genera.</title>
        <authorList>
            <person name="Goeker M."/>
        </authorList>
    </citation>
    <scope>NUCLEOTIDE SEQUENCE [LARGE SCALE GENOMIC DNA]</scope>
    <source>
        <strain evidence="2 3">DSM 45791</strain>
    </source>
</reference>
<dbReference type="InterPro" id="IPR016566">
    <property type="entry name" value="UCP010219"/>
</dbReference>
<proteinExistence type="predicted"/>
<evidence type="ECO:0000313" key="2">
    <source>
        <dbReference type="EMBL" id="REH50319.1"/>
    </source>
</evidence>
<sequence>MIEREETFAQLLGGRSAALDATLPSVAFVAGWLLTNHSVGWAALIAVATAVVVGAIRLFRGDKIRAVLVGAFVVSVAALVALYTGQAIDFFLVQLLSNAASGLAFVVSWAIRWPLLGVIIGALLGQRTRWRQDPDLLRAYGRATLVYAIQYGIRVIVFGYLWWQDDVVASGIARVALSWPLYVLMLAPTWWIFRRTLPLDHPGLRHPRSRIQGESDPG</sequence>
<organism evidence="2 3">
    <name type="scientific">Kutzneria buriramensis</name>
    <dbReference type="NCBI Taxonomy" id="1045776"/>
    <lineage>
        <taxon>Bacteria</taxon>
        <taxon>Bacillati</taxon>
        <taxon>Actinomycetota</taxon>
        <taxon>Actinomycetes</taxon>
        <taxon>Pseudonocardiales</taxon>
        <taxon>Pseudonocardiaceae</taxon>
        <taxon>Kutzneria</taxon>
    </lineage>
</organism>
<feature type="transmembrane region" description="Helical" evidence="1">
    <location>
        <begin position="66"/>
        <end position="83"/>
    </location>
</feature>
<gene>
    <name evidence="2" type="ORF">BCF44_104596</name>
</gene>